<evidence type="ECO:0008006" key="4">
    <source>
        <dbReference type="Google" id="ProtNLM"/>
    </source>
</evidence>
<feature type="compositionally biased region" description="Polar residues" evidence="2">
    <location>
        <begin position="1"/>
        <end position="23"/>
    </location>
</feature>
<proteinExistence type="predicted"/>
<dbReference type="CDD" id="cd00303">
    <property type="entry name" value="retropepsin_like"/>
    <property type="match status" value="1"/>
</dbReference>
<dbReference type="EMBL" id="BKCJ010002153">
    <property type="protein sequence ID" value="GEU46635.1"/>
    <property type="molecule type" value="Genomic_DNA"/>
</dbReference>
<dbReference type="AlphaFoldDB" id="A0A6L2KF77"/>
<dbReference type="PANTHER" id="PTHR33067:SF35">
    <property type="entry name" value="ASPARTIC PEPTIDASE DDI1-TYPE DOMAIN-CONTAINING PROTEIN"/>
    <property type="match status" value="1"/>
</dbReference>
<evidence type="ECO:0000256" key="2">
    <source>
        <dbReference type="SAM" id="MobiDB-lite"/>
    </source>
</evidence>
<accession>A0A6L2KF77</accession>
<dbReference type="SUPFAM" id="SSF50630">
    <property type="entry name" value="Acid proteases"/>
    <property type="match status" value="1"/>
</dbReference>
<evidence type="ECO:0000256" key="1">
    <source>
        <dbReference type="SAM" id="Coils"/>
    </source>
</evidence>
<name>A0A6L2KF77_TANCI</name>
<protein>
    <recommendedName>
        <fullName evidence="4">Reverse transcriptase domain-containing protein</fullName>
    </recommendedName>
</protein>
<evidence type="ECO:0000313" key="3">
    <source>
        <dbReference type="EMBL" id="GEU46635.1"/>
    </source>
</evidence>
<dbReference type="InterPro" id="IPR021109">
    <property type="entry name" value="Peptidase_aspartic_dom_sf"/>
</dbReference>
<feature type="coiled-coil region" evidence="1">
    <location>
        <begin position="99"/>
        <end position="133"/>
    </location>
</feature>
<feature type="region of interest" description="Disordered" evidence="2">
    <location>
        <begin position="1"/>
        <end position="25"/>
    </location>
</feature>
<dbReference type="Gene3D" id="2.40.70.10">
    <property type="entry name" value="Acid Proteases"/>
    <property type="match status" value="1"/>
</dbReference>
<gene>
    <name evidence="3" type="ORF">Tci_018613</name>
</gene>
<organism evidence="3">
    <name type="scientific">Tanacetum cinerariifolium</name>
    <name type="common">Dalmatian daisy</name>
    <name type="synonym">Chrysanthemum cinerariifolium</name>
    <dbReference type="NCBI Taxonomy" id="118510"/>
    <lineage>
        <taxon>Eukaryota</taxon>
        <taxon>Viridiplantae</taxon>
        <taxon>Streptophyta</taxon>
        <taxon>Embryophyta</taxon>
        <taxon>Tracheophyta</taxon>
        <taxon>Spermatophyta</taxon>
        <taxon>Magnoliopsida</taxon>
        <taxon>eudicotyledons</taxon>
        <taxon>Gunneridae</taxon>
        <taxon>Pentapetalae</taxon>
        <taxon>asterids</taxon>
        <taxon>campanulids</taxon>
        <taxon>Asterales</taxon>
        <taxon>Asteraceae</taxon>
        <taxon>Asteroideae</taxon>
        <taxon>Anthemideae</taxon>
        <taxon>Anthemidinae</taxon>
        <taxon>Tanacetum</taxon>
    </lineage>
</organism>
<reference evidence="3" key="1">
    <citation type="journal article" date="2019" name="Sci. Rep.">
        <title>Draft genome of Tanacetum cinerariifolium, the natural source of mosquito coil.</title>
        <authorList>
            <person name="Yamashiro T."/>
            <person name="Shiraishi A."/>
            <person name="Satake H."/>
            <person name="Nakayama K."/>
        </authorList>
    </citation>
    <scope>NUCLEOTIDE SEQUENCE</scope>
</reference>
<keyword evidence="1" id="KW-0175">Coiled coil</keyword>
<sequence>MRTRSSSNLHGESSPNPTSSNPKLRNCIPSKQPFILEESPIDTMVDQRTMAELLRAPTKGYAEAILCLAADGNTFLELWDNIQGYVSASVFNYNHVVPLSELEKIKKINEANMKAMQTQINNVKNELRNEMKNSIQALMSNQTNELKNMMASFFQMNTASTSGSGPLSSNTITNPKCELKAITTRSGIVLDGPCIPIPPPFINPEEDERVDKTLTDQDLAEYTIKVPHPLVQKSKPHSQRNFVVYQRDPLHPNIHYPSRMHKQKQQEKDEKMLKALLSNKEKLLELANTPFNENCSAVNLKKVLEKLRDPGKFLILCGFSELKCKALADLGASINLMPLSIWKKLGLLELISTRTPLELANRAIYTPARIARDVFVPVKKFTFPTDFVIVDYESGPRVSLILGRPFLRTARALIDIFIPTSKESINIINIYDDSCEYYLEYLFATNHQSGNPTFLSHPNLTSSEVKDDIFDPEGDMVLIEKLINLDSTKDLPPHNINPLSGSTTSSSLNHLFEEFANELTLITFPLRNDDLLFDIKSNLKEIEYLLNHDPFKEINYILKDLVDEDNLANLNDNLVDTIPEMFTDEHALDYSSPLLYDEYDDDDLFDLESDTEDAYNDPFDSKGEKIKESKLLIDELDLPRTSDFLLSLEYDSFLFKDFSKVDGLPSTNNEDKLFNPGILIQDNLSEVITRVAPDKNVKKIAISHASLILEDFDPPLYELYFYKEVLGSKTLSRFHPKMRKKFSNPGF</sequence>
<dbReference type="PANTHER" id="PTHR33067">
    <property type="entry name" value="RNA-DIRECTED DNA POLYMERASE-RELATED"/>
    <property type="match status" value="1"/>
</dbReference>
<comment type="caution">
    <text evidence="3">The sequence shown here is derived from an EMBL/GenBank/DDBJ whole genome shotgun (WGS) entry which is preliminary data.</text>
</comment>